<sequence length="88" mass="10450">MNSNDFYQIVKEEGLDKYNIGDSKDSCRVANVLGIVEDSSWIVYETDERAAFHILSIHESKEKAYEELLIELRNRKRKEDIMKKIRRK</sequence>
<name>A0A2G3DS29_9FIRM</name>
<gene>
    <name evidence="1" type="ORF">CSX01_13180</name>
</gene>
<evidence type="ECO:0000313" key="1">
    <source>
        <dbReference type="EMBL" id="PHU33839.1"/>
    </source>
</evidence>
<dbReference type="Proteomes" id="UP000225889">
    <property type="component" value="Unassembled WGS sequence"/>
</dbReference>
<dbReference type="EMBL" id="PDYF01000074">
    <property type="protein sequence ID" value="PHU33839.1"/>
    <property type="molecule type" value="Genomic_DNA"/>
</dbReference>
<reference evidence="1 2" key="1">
    <citation type="submission" date="2017-10" db="EMBL/GenBank/DDBJ databases">
        <title>Resolving the taxonomy of Roseburia spp., Eubacterium rectale and Agathobacter spp. through phylogenomic analysis.</title>
        <authorList>
            <person name="Sheridan P.O."/>
            <person name="Walker A.W."/>
            <person name="Duncan S.H."/>
            <person name="Scott K.P."/>
            <person name="Toole P.W.O."/>
            <person name="Luis P."/>
            <person name="Flint H.J."/>
        </authorList>
    </citation>
    <scope>NUCLEOTIDE SEQUENCE [LARGE SCALE GENOMIC DNA]</scope>
    <source>
        <strain evidence="1 2">JK626</strain>
    </source>
</reference>
<organism evidence="1 2">
    <name type="scientific">Pseudobutyrivibrio ruminis</name>
    <dbReference type="NCBI Taxonomy" id="46206"/>
    <lineage>
        <taxon>Bacteria</taxon>
        <taxon>Bacillati</taxon>
        <taxon>Bacillota</taxon>
        <taxon>Clostridia</taxon>
        <taxon>Lachnospirales</taxon>
        <taxon>Lachnospiraceae</taxon>
        <taxon>Pseudobutyrivibrio</taxon>
    </lineage>
</organism>
<proteinExistence type="predicted"/>
<protein>
    <submittedName>
        <fullName evidence="1">Uncharacterized protein</fullName>
    </submittedName>
</protein>
<reference evidence="1 2" key="2">
    <citation type="submission" date="2017-10" db="EMBL/GenBank/DDBJ databases">
        <authorList>
            <person name="Banno H."/>
            <person name="Chua N.-H."/>
        </authorList>
    </citation>
    <scope>NUCLEOTIDE SEQUENCE [LARGE SCALE GENOMIC DNA]</scope>
    <source>
        <strain evidence="1 2">JK626</strain>
    </source>
</reference>
<dbReference type="RefSeq" id="WP_090155841.1">
    <property type="nucleotide sequence ID" value="NZ_PDYF01000074.1"/>
</dbReference>
<comment type="caution">
    <text evidence="1">The sequence shown here is derived from an EMBL/GenBank/DDBJ whole genome shotgun (WGS) entry which is preliminary data.</text>
</comment>
<accession>A0A2G3DS29</accession>
<dbReference type="AlphaFoldDB" id="A0A2G3DS29"/>
<evidence type="ECO:0000313" key="2">
    <source>
        <dbReference type="Proteomes" id="UP000225889"/>
    </source>
</evidence>